<organism evidence="4 5">
    <name type="scientific">Penicillium malachiteum</name>
    <dbReference type="NCBI Taxonomy" id="1324776"/>
    <lineage>
        <taxon>Eukaryota</taxon>
        <taxon>Fungi</taxon>
        <taxon>Dikarya</taxon>
        <taxon>Ascomycota</taxon>
        <taxon>Pezizomycotina</taxon>
        <taxon>Eurotiomycetes</taxon>
        <taxon>Eurotiomycetidae</taxon>
        <taxon>Eurotiales</taxon>
        <taxon>Aspergillaceae</taxon>
        <taxon>Penicillium</taxon>
    </lineage>
</organism>
<dbReference type="GO" id="GO:0000976">
    <property type="term" value="F:transcription cis-regulatory region binding"/>
    <property type="evidence" value="ECO:0007669"/>
    <property type="project" value="TreeGrafter"/>
</dbReference>
<dbReference type="PANTHER" id="PTHR37534">
    <property type="entry name" value="TRANSCRIPTIONAL ACTIVATOR PROTEIN UGA3"/>
    <property type="match status" value="1"/>
</dbReference>
<dbReference type="PANTHER" id="PTHR37534:SF11">
    <property type="entry name" value="ZN(II)2CYS6 TRANSCRIPTION FACTOR (EUROFUNG)"/>
    <property type="match status" value="1"/>
</dbReference>
<reference evidence="4" key="2">
    <citation type="submission" date="2023-01" db="EMBL/GenBank/DDBJ databases">
        <authorList>
            <person name="Petersen C."/>
        </authorList>
    </citation>
    <scope>NUCLEOTIDE SEQUENCE</scope>
    <source>
        <strain evidence="4">IBT 17514</strain>
    </source>
</reference>
<dbReference type="Proteomes" id="UP001215712">
    <property type="component" value="Unassembled WGS sequence"/>
</dbReference>
<dbReference type="GO" id="GO:0005634">
    <property type="term" value="C:nucleus"/>
    <property type="evidence" value="ECO:0007669"/>
    <property type="project" value="UniProtKB-SubCell"/>
</dbReference>
<comment type="caution">
    <text evidence="4">The sequence shown here is derived from an EMBL/GenBank/DDBJ whole genome shotgun (WGS) entry which is preliminary data.</text>
</comment>
<accession>A0AAD6HVD6</accession>
<dbReference type="InterPro" id="IPR021858">
    <property type="entry name" value="Fun_TF"/>
</dbReference>
<evidence type="ECO:0000256" key="1">
    <source>
        <dbReference type="ARBA" id="ARBA00004123"/>
    </source>
</evidence>
<evidence type="ECO:0000256" key="3">
    <source>
        <dbReference type="SAM" id="MobiDB-lite"/>
    </source>
</evidence>
<keyword evidence="2" id="KW-0539">Nucleus</keyword>
<evidence type="ECO:0000256" key="2">
    <source>
        <dbReference type="ARBA" id="ARBA00023242"/>
    </source>
</evidence>
<dbReference type="AlphaFoldDB" id="A0AAD6HVD6"/>
<evidence type="ECO:0000313" key="4">
    <source>
        <dbReference type="EMBL" id="KAJ5738624.1"/>
    </source>
</evidence>
<evidence type="ECO:0008006" key="6">
    <source>
        <dbReference type="Google" id="ProtNLM"/>
    </source>
</evidence>
<keyword evidence="5" id="KW-1185">Reference proteome</keyword>
<reference evidence="4" key="1">
    <citation type="journal article" date="2023" name="IMA Fungus">
        <title>Comparative genomic study of the Penicillium genus elucidates a diverse pangenome and 15 lateral gene transfer events.</title>
        <authorList>
            <person name="Petersen C."/>
            <person name="Sorensen T."/>
            <person name="Nielsen M.R."/>
            <person name="Sondergaard T.E."/>
            <person name="Sorensen J.L."/>
            <person name="Fitzpatrick D.A."/>
            <person name="Frisvad J.C."/>
            <person name="Nielsen K.L."/>
        </authorList>
    </citation>
    <scope>NUCLEOTIDE SEQUENCE</scope>
    <source>
        <strain evidence="4">IBT 17514</strain>
    </source>
</reference>
<comment type="subcellular location">
    <subcellularLocation>
        <location evidence="1">Nucleus</location>
    </subcellularLocation>
</comment>
<evidence type="ECO:0000313" key="5">
    <source>
        <dbReference type="Proteomes" id="UP001215712"/>
    </source>
</evidence>
<feature type="region of interest" description="Disordered" evidence="3">
    <location>
        <begin position="1"/>
        <end position="23"/>
    </location>
</feature>
<sequence>MREMRESEGSPQKSGDELSGIDLIQDSTENTSKASYEIEGLPISNLDIFSTEEFSNFLELGMCDFGSSLFLDSVSGLAGPMAEGGSPATHWDNSPQEFSFLQNDDPDLDIQVSHATGESSDLGVSQNQSLAGTDACLQGDRQPFVHPQLRDTDTLLTQFYFHETARIYSVYDGTMNPFRAWVGRAWSHSRLIFCAMQSMAAANLERFYPLIVPIGQKLRKEASLILARSTDCQKETLLALLMVGATSSWFNPKDSGASLFLSFQSRLKRAILLNSVDVNGSEGLFYMGSLVYWRMLLSYVHDHPRIVRDEIGIPVRVPSQPSTLSFNNTPHPWAGVGFEIQKILCEVGLLIRAKRRETRSLGNESDPNFFDSQNSLLEAFELESRLLQTACPTEDQISNTGDQRTPVNHLLAFAEVYRLLGLLQIYRIFPTVLTSRLAEDESTWTSTTRRIFHTVHNHAIIWGLQIDLLQDHHSSSLLAIWLTLFSYSIIEKLKVLPIEAGTGAFQPFLLVACSGELRRPSLHTNALQAQIHSNRSLILMETGILRARQMILGRLQMLRDFLPPKPWDLCVNIVQEVWSRMDSLSFPSMANEESDSGMDNMPFWLDVMIDHGYETLMG</sequence>
<dbReference type="GO" id="GO:0045944">
    <property type="term" value="P:positive regulation of transcription by RNA polymerase II"/>
    <property type="evidence" value="ECO:0007669"/>
    <property type="project" value="TreeGrafter"/>
</dbReference>
<dbReference type="EMBL" id="JAQJAN010000002">
    <property type="protein sequence ID" value="KAJ5738624.1"/>
    <property type="molecule type" value="Genomic_DNA"/>
</dbReference>
<dbReference type="Pfam" id="PF11951">
    <property type="entry name" value="Fungal_trans_2"/>
    <property type="match status" value="1"/>
</dbReference>
<dbReference type="GO" id="GO:0003700">
    <property type="term" value="F:DNA-binding transcription factor activity"/>
    <property type="evidence" value="ECO:0007669"/>
    <property type="project" value="TreeGrafter"/>
</dbReference>
<name>A0AAD6HVD6_9EURO</name>
<protein>
    <recommendedName>
        <fullName evidence="6">Transcription factor domain-containing protein</fullName>
    </recommendedName>
</protein>
<proteinExistence type="predicted"/>
<gene>
    <name evidence="4" type="ORF">N7493_001779</name>
</gene>